<gene>
    <name evidence="2" type="ORF">OH76DRAFT_795746</name>
</gene>
<organism evidence="2 3">
    <name type="scientific">Lentinus brumalis</name>
    <dbReference type="NCBI Taxonomy" id="2498619"/>
    <lineage>
        <taxon>Eukaryota</taxon>
        <taxon>Fungi</taxon>
        <taxon>Dikarya</taxon>
        <taxon>Basidiomycota</taxon>
        <taxon>Agaricomycotina</taxon>
        <taxon>Agaricomycetes</taxon>
        <taxon>Polyporales</taxon>
        <taxon>Polyporaceae</taxon>
        <taxon>Lentinus</taxon>
    </lineage>
</organism>
<sequence>MLFEILENHYLHYVLTLVRRVGSNAACAETLLSADLRPQESSRPSYASPSVLTASLLVLGPLTAYRGSASQRLGLPRRGWAPVPTFRVPRLHRVRPGQGLSTICLGLWNAASKPRRIFQRARPASGALRDGRQGERVEEPGLRAGEGRRRVVVDIHMREQNAGVRYYGLRWAASDALVRVVRARARAGRPEGKSAQSMSGSRSRRSPTPEGALP</sequence>
<name>A0A371D3M5_9APHY</name>
<feature type="region of interest" description="Disordered" evidence="1">
    <location>
        <begin position="122"/>
        <end position="142"/>
    </location>
</feature>
<dbReference type="AlphaFoldDB" id="A0A371D3M5"/>
<proteinExistence type="predicted"/>
<dbReference type="EMBL" id="KZ857421">
    <property type="protein sequence ID" value="RDX47121.1"/>
    <property type="molecule type" value="Genomic_DNA"/>
</dbReference>
<feature type="region of interest" description="Disordered" evidence="1">
    <location>
        <begin position="185"/>
        <end position="214"/>
    </location>
</feature>
<feature type="compositionally biased region" description="Basic and acidic residues" evidence="1">
    <location>
        <begin position="129"/>
        <end position="142"/>
    </location>
</feature>
<keyword evidence="3" id="KW-1185">Reference proteome</keyword>
<protein>
    <submittedName>
        <fullName evidence="2">Uncharacterized protein</fullName>
    </submittedName>
</protein>
<evidence type="ECO:0000313" key="3">
    <source>
        <dbReference type="Proteomes" id="UP000256964"/>
    </source>
</evidence>
<dbReference type="Proteomes" id="UP000256964">
    <property type="component" value="Unassembled WGS sequence"/>
</dbReference>
<reference evidence="2 3" key="1">
    <citation type="journal article" date="2018" name="Biotechnol. Biofuels">
        <title>Integrative visual omics of the white-rot fungus Polyporus brumalis exposes the biotechnological potential of its oxidative enzymes for delignifying raw plant biomass.</title>
        <authorList>
            <person name="Miyauchi S."/>
            <person name="Rancon A."/>
            <person name="Drula E."/>
            <person name="Hage H."/>
            <person name="Chaduli D."/>
            <person name="Favel A."/>
            <person name="Grisel S."/>
            <person name="Henrissat B."/>
            <person name="Herpoel-Gimbert I."/>
            <person name="Ruiz-Duenas F.J."/>
            <person name="Chevret D."/>
            <person name="Hainaut M."/>
            <person name="Lin J."/>
            <person name="Wang M."/>
            <person name="Pangilinan J."/>
            <person name="Lipzen A."/>
            <person name="Lesage-Meessen L."/>
            <person name="Navarro D."/>
            <person name="Riley R."/>
            <person name="Grigoriev I.V."/>
            <person name="Zhou S."/>
            <person name="Raouche S."/>
            <person name="Rosso M.N."/>
        </authorList>
    </citation>
    <scope>NUCLEOTIDE SEQUENCE [LARGE SCALE GENOMIC DNA]</scope>
    <source>
        <strain evidence="2 3">BRFM 1820</strain>
    </source>
</reference>
<evidence type="ECO:0000313" key="2">
    <source>
        <dbReference type="EMBL" id="RDX47121.1"/>
    </source>
</evidence>
<accession>A0A371D3M5</accession>
<evidence type="ECO:0000256" key="1">
    <source>
        <dbReference type="SAM" id="MobiDB-lite"/>
    </source>
</evidence>